<organism evidence="1 2">
    <name type="scientific">Schaedlerella arabinosiphila</name>
    <dbReference type="NCBI Taxonomy" id="2044587"/>
    <lineage>
        <taxon>Bacteria</taxon>
        <taxon>Bacillati</taxon>
        <taxon>Bacillota</taxon>
        <taxon>Clostridia</taxon>
        <taxon>Lachnospirales</taxon>
        <taxon>Lachnospiraceae</taxon>
        <taxon>Schaedlerella</taxon>
    </lineage>
</organism>
<evidence type="ECO:0000313" key="1">
    <source>
        <dbReference type="EMBL" id="NDO69645.1"/>
    </source>
</evidence>
<gene>
    <name evidence="1" type="ORF">FMM80_13510</name>
</gene>
<dbReference type="RefSeq" id="WP_004075199.1">
    <property type="nucleotide sequence ID" value="NZ_CASCYM010000002.1"/>
</dbReference>
<accession>A0A9X5C7Q7</accession>
<proteinExistence type="predicted"/>
<dbReference type="AlphaFoldDB" id="A0A9X5C7Q7"/>
<dbReference type="OrthoDB" id="2051085at2"/>
<dbReference type="EMBL" id="VIRB01000077">
    <property type="protein sequence ID" value="NDO69645.1"/>
    <property type="molecule type" value="Genomic_DNA"/>
</dbReference>
<sequence length="185" mass="21988">MVDIPNEIQDLGFHVQKKPESIEKTVYNNLVIIHQQSSRLQESFDRYCRCDDERLKDDLLESINSRINHISQAFRDIMAFIEIAEKGTVYEESLRYYVRQYFKRDIPKTENEKKAVEFLTKRNNLVHDYFSIDQMNYDLVKNLSDFGDGFSDIAENIKDYCIQNFPELELGQDLEKTLKSNIRKK</sequence>
<evidence type="ECO:0000313" key="2">
    <source>
        <dbReference type="Proteomes" id="UP000474104"/>
    </source>
</evidence>
<comment type="caution">
    <text evidence="1">The sequence shown here is derived from an EMBL/GenBank/DDBJ whole genome shotgun (WGS) entry which is preliminary data.</text>
</comment>
<protein>
    <submittedName>
        <fullName evidence="1">Uncharacterized protein</fullName>
    </submittedName>
</protein>
<dbReference type="Proteomes" id="UP000474104">
    <property type="component" value="Unassembled WGS sequence"/>
</dbReference>
<reference evidence="1 2" key="1">
    <citation type="submission" date="2019-07" db="EMBL/GenBank/DDBJ databases">
        <title>Draft genome sequences of 15 bacterial species constituting the stable defined intestinal microbiota of the GM15 gnotobiotic mouse model.</title>
        <authorList>
            <person name="Elie C."/>
            <person name="Mathieu A."/>
            <person name="Saliou A."/>
            <person name="Darnaud M."/>
            <person name="Leulier F."/>
            <person name="Tamellini A."/>
        </authorList>
    </citation>
    <scope>NUCLEOTIDE SEQUENCE [LARGE SCALE GENOMIC DNA]</scope>
    <source>
        <strain evidence="2">ASF 502</strain>
    </source>
</reference>
<name>A0A9X5C7Q7_9FIRM</name>